<proteinExistence type="predicted"/>
<gene>
    <name evidence="1" type="ORF">ACK2TP_08290</name>
</gene>
<reference evidence="1 2" key="1">
    <citation type="submission" date="2024-12" db="EMBL/GenBank/DDBJ databases">
        <authorList>
            <person name="Lee Y."/>
        </authorList>
    </citation>
    <scope>NUCLEOTIDE SEQUENCE [LARGE SCALE GENOMIC DNA]</scope>
    <source>
        <strain evidence="1 2">03SUJ4</strain>
    </source>
</reference>
<organism evidence="1 2">
    <name type="scientific">Terriglobus aquaticus</name>
    <dbReference type="NCBI Taxonomy" id="940139"/>
    <lineage>
        <taxon>Bacteria</taxon>
        <taxon>Pseudomonadati</taxon>
        <taxon>Acidobacteriota</taxon>
        <taxon>Terriglobia</taxon>
        <taxon>Terriglobales</taxon>
        <taxon>Acidobacteriaceae</taxon>
        <taxon>Terriglobus</taxon>
    </lineage>
</organism>
<dbReference type="Proteomes" id="UP001634747">
    <property type="component" value="Unassembled WGS sequence"/>
</dbReference>
<accession>A0ABW9KLD1</accession>
<protein>
    <submittedName>
        <fullName evidence="1">Transcriptional regulator</fullName>
    </submittedName>
</protein>
<keyword evidence="2" id="KW-1185">Reference proteome</keyword>
<evidence type="ECO:0000313" key="1">
    <source>
        <dbReference type="EMBL" id="MFN2975760.1"/>
    </source>
</evidence>
<dbReference type="EMBL" id="JBJYXY010000001">
    <property type="protein sequence ID" value="MFN2975760.1"/>
    <property type="molecule type" value="Genomic_DNA"/>
</dbReference>
<sequence length="101" mass="11561">MNPHSDLLQRELWSSWAGVLRSYAAVHSLGRDQHAVVEVSEAEILLRYGSRWMRFTHDHITSSQGAEHTFALTENGRARIDNTEDEMDLSAERLAREIITL</sequence>
<comment type="caution">
    <text evidence="1">The sequence shown here is derived from an EMBL/GenBank/DDBJ whole genome shotgun (WGS) entry which is preliminary data.</text>
</comment>
<name>A0ABW9KLD1_9BACT</name>
<dbReference type="RefSeq" id="WP_263412727.1">
    <property type="nucleotide sequence ID" value="NZ_BAABBH010000001.1"/>
</dbReference>
<evidence type="ECO:0000313" key="2">
    <source>
        <dbReference type="Proteomes" id="UP001634747"/>
    </source>
</evidence>